<protein>
    <recommendedName>
        <fullName evidence="6">DNA2/NAM7 helicase-like C-terminal domain-containing protein</fullName>
    </recommendedName>
</protein>
<dbReference type="GeneID" id="19397609"/>
<dbReference type="InterPro" id="IPR027417">
    <property type="entry name" value="P-loop_NTPase"/>
</dbReference>
<feature type="domain" description="DNA2/NAM7 helicase helicase" evidence="2">
    <location>
        <begin position="703"/>
        <end position="949"/>
    </location>
</feature>
<dbReference type="Pfam" id="PF13086">
    <property type="entry name" value="AAA_11"/>
    <property type="match status" value="1"/>
</dbReference>
<dbReference type="Proteomes" id="UP000016935">
    <property type="component" value="Unassembled WGS sequence"/>
</dbReference>
<evidence type="ECO:0000259" key="2">
    <source>
        <dbReference type="Pfam" id="PF13086"/>
    </source>
</evidence>
<dbReference type="GO" id="GO:0004386">
    <property type="term" value="F:helicase activity"/>
    <property type="evidence" value="ECO:0007669"/>
    <property type="project" value="InterPro"/>
</dbReference>
<sequence length="1233" mass="140737">MNMTFPAAITFQFSEEVETLSESFKLSNYDVNPPEVLLSKSDLEKYQEMLKGKVKAAEGNSDSTVTSTTTTELYQPSDSDVFTKAHYIVNVELGLSGAKLVSRSLLATEQHFITLGSIPVDVVDLAFLEAKDREYQEILTLAAPTKPGKKKEKENTKNSEAERRTERLISKRLLPPRSTLQARMRGAKIFEQKEDIKAKIIFHEDPNDRSFIRLRIAHLYKDEMYPKQQPTHKLDIELTYRNTRPRGHLPPDEGDRYYGSERILDVSDKVYQSYLQKLFPHLVKQNPSYCDKLWATLKTHRLYLMQFRQNELPMTTNLFTERADMPAKYHDLQLVMRRAPIIYILARGTDIDALANSVIDRFCGLSQYNPLSRFFVNPHINNKGIMETAMLPKFKALPENAFEDWTEFAIRAGVAAVIEMRYDTVMQIHRGKAAIHPVPHTQYRDGENDTDLALYVNFFGDRPDENLPRLTVGDQVRVDLQDTCEGVRLVSKVMWKGRIVNPIVSTGFRQVCMVVRRPMDGDEVVDTAKYTDLSASAMDKMSSEELHTWAQNNRNRTIIVIKDGSDTECKRLCNGLKNMKVPHKLQPIFEGKEHILEQLRLLMLCKDHTRYDKSSLFSTIHEDDREKFSTIMDQSLRDYQRAPINAWRSEGLFANVAALGGVSGSGKTYTSIHVLCGYTFRVKINHAKKNMQNMDLVLLIREFEDGRATHVSIQNETVDHSYETWVARMPQLCKDMKAPNKLVIRLHSVQTEHRAVIAMIDSNFCKETSDPKPIERDSKLTGTVTQALLEHYLREMSITYSGITDKRLRLIEGSLAYVILQLARFGNVPITEEVANTWTEEERDNLAEKLKPLIKAREDLESEDRITRDNMRDVGRAFQVGYIAVLQRAAVICTTLAVATTTSLQIYRQAHAVCLEEAGRGIDLDVTALLSTHWACDLIMMVGDHRQLSFSPYGPEIDNPFQDQLPRSTFSRMYYTGFPMKMLKHTSRFTIQPLLDLCRRLNNDHSIQEVPESFDTELEAHAKLVNQQIWGKKSTIVVVDTPTADTRRDATGSWYCIDTALVTIHDVVNRVLLTQGGNVLVITPYNAQLRLLNTLRDGAIRDAKMSGKERLAFELSRVSMLTVDASMGKDRHHVVLDTVGNADGFLWLQPRMLVAGTRARSSLVFVGPASHYSVSKSGINRHLMDCLREWADNRLMVTLDQNQMNKLEQYPSIQNAMQITRYGIEQGIALNYR</sequence>
<keyword evidence="5" id="KW-1185">Reference proteome</keyword>
<evidence type="ECO:0000256" key="1">
    <source>
        <dbReference type="SAM" id="MobiDB-lite"/>
    </source>
</evidence>
<dbReference type="InterPro" id="IPR041677">
    <property type="entry name" value="DNA2/NAM7_AAA_11"/>
</dbReference>
<dbReference type="SUPFAM" id="SSF52540">
    <property type="entry name" value="P-loop containing nucleoside triphosphate hydrolases"/>
    <property type="match status" value="1"/>
</dbReference>
<dbReference type="AlphaFoldDB" id="R0JYE1"/>
<dbReference type="RefSeq" id="XP_008029617.1">
    <property type="nucleotide sequence ID" value="XM_008031426.1"/>
</dbReference>
<feature type="region of interest" description="Disordered" evidence="1">
    <location>
        <begin position="144"/>
        <end position="165"/>
    </location>
</feature>
<dbReference type="Gene3D" id="3.40.50.300">
    <property type="entry name" value="P-loop containing nucleotide triphosphate hydrolases"/>
    <property type="match status" value="2"/>
</dbReference>
<evidence type="ECO:0008006" key="6">
    <source>
        <dbReference type="Google" id="ProtNLM"/>
    </source>
</evidence>
<reference evidence="4 5" key="2">
    <citation type="journal article" date="2013" name="PLoS Genet.">
        <title>Comparative genome structure, secondary metabolite, and effector coding capacity across Cochliobolus pathogens.</title>
        <authorList>
            <person name="Condon B.J."/>
            <person name="Leng Y."/>
            <person name="Wu D."/>
            <person name="Bushley K.E."/>
            <person name="Ohm R.A."/>
            <person name="Otillar R."/>
            <person name="Martin J."/>
            <person name="Schackwitz W."/>
            <person name="Grimwood J."/>
            <person name="MohdZainudin N."/>
            <person name="Xue C."/>
            <person name="Wang R."/>
            <person name="Manning V.A."/>
            <person name="Dhillon B."/>
            <person name="Tu Z.J."/>
            <person name="Steffenson B.J."/>
            <person name="Salamov A."/>
            <person name="Sun H."/>
            <person name="Lowry S."/>
            <person name="LaButti K."/>
            <person name="Han J."/>
            <person name="Copeland A."/>
            <person name="Lindquist E."/>
            <person name="Barry K."/>
            <person name="Schmutz J."/>
            <person name="Baker S.E."/>
            <person name="Ciuffetti L.M."/>
            <person name="Grigoriev I.V."/>
            <person name="Zhong S."/>
            <person name="Turgeon B.G."/>
        </authorList>
    </citation>
    <scope>NUCLEOTIDE SEQUENCE [LARGE SCALE GENOMIC DNA]</scope>
    <source>
        <strain evidence="5">28A</strain>
    </source>
</reference>
<dbReference type="PANTHER" id="PTHR10887">
    <property type="entry name" value="DNA2/NAM7 HELICASE FAMILY"/>
    <property type="match status" value="1"/>
</dbReference>
<dbReference type="STRING" id="671987.R0JYE1"/>
<accession>R0JYE1</accession>
<gene>
    <name evidence="4" type="ORF">SETTUDRAFT_156252</name>
</gene>
<name>R0JYE1_EXST2</name>
<evidence type="ECO:0000313" key="4">
    <source>
        <dbReference type="EMBL" id="EOA82494.1"/>
    </source>
</evidence>
<organism evidence="4 5">
    <name type="scientific">Exserohilum turcicum (strain 28A)</name>
    <name type="common">Northern leaf blight fungus</name>
    <name type="synonym">Setosphaeria turcica</name>
    <dbReference type="NCBI Taxonomy" id="671987"/>
    <lineage>
        <taxon>Eukaryota</taxon>
        <taxon>Fungi</taxon>
        <taxon>Dikarya</taxon>
        <taxon>Ascomycota</taxon>
        <taxon>Pezizomycotina</taxon>
        <taxon>Dothideomycetes</taxon>
        <taxon>Pleosporomycetidae</taxon>
        <taxon>Pleosporales</taxon>
        <taxon>Pleosporineae</taxon>
        <taxon>Pleosporaceae</taxon>
        <taxon>Exserohilum</taxon>
    </lineage>
</organism>
<dbReference type="Pfam" id="PF13087">
    <property type="entry name" value="AAA_12"/>
    <property type="match status" value="1"/>
</dbReference>
<dbReference type="InterPro" id="IPR041679">
    <property type="entry name" value="DNA2/NAM7-like_C"/>
</dbReference>
<proteinExistence type="predicted"/>
<dbReference type="EMBL" id="KB908844">
    <property type="protein sequence ID" value="EOA82494.1"/>
    <property type="molecule type" value="Genomic_DNA"/>
</dbReference>
<dbReference type="OrthoDB" id="3689346at2759"/>
<reference evidence="4 5" key="1">
    <citation type="journal article" date="2012" name="PLoS Pathog.">
        <title>Diverse lifestyles and strategies of plant pathogenesis encoded in the genomes of eighteen Dothideomycetes fungi.</title>
        <authorList>
            <person name="Ohm R.A."/>
            <person name="Feau N."/>
            <person name="Henrissat B."/>
            <person name="Schoch C.L."/>
            <person name="Horwitz B.A."/>
            <person name="Barry K.W."/>
            <person name="Condon B.J."/>
            <person name="Copeland A.C."/>
            <person name="Dhillon B."/>
            <person name="Glaser F."/>
            <person name="Hesse C.N."/>
            <person name="Kosti I."/>
            <person name="LaButti K."/>
            <person name="Lindquist E.A."/>
            <person name="Lucas S."/>
            <person name="Salamov A.A."/>
            <person name="Bradshaw R.E."/>
            <person name="Ciuffetti L."/>
            <person name="Hamelin R.C."/>
            <person name="Kema G.H.J."/>
            <person name="Lawrence C."/>
            <person name="Scott J.A."/>
            <person name="Spatafora J.W."/>
            <person name="Turgeon B.G."/>
            <person name="de Wit P.J.G.M."/>
            <person name="Zhong S."/>
            <person name="Goodwin S.B."/>
            <person name="Grigoriev I.V."/>
        </authorList>
    </citation>
    <scope>NUCLEOTIDE SEQUENCE [LARGE SCALE GENOMIC DNA]</scope>
    <source>
        <strain evidence="5">28A</strain>
    </source>
</reference>
<dbReference type="InterPro" id="IPR045055">
    <property type="entry name" value="DNA2/NAM7-like"/>
</dbReference>
<feature type="domain" description="DNA2/NAM7 helicase-like C-terminal" evidence="3">
    <location>
        <begin position="1017"/>
        <end position="1168"/>
    </location>
</feature>
<dbReference type="HOGENOM" id="CLU_007285_0_0_1"/>
<dbReference type="PANTHER" id="PTHR10887:SF495">
    <property type="entry name" value="HELICASE SENATAXIN ISOFORM X1-RELATED"/>
    <property type="match status" value="1"/>
</dbReference>
<evidence type="ECO:0000313" key="5">
    <source>
        <dbReference type="Proteomes" id="UP000016935"/>
    </source>
</evidence>
<evidence type="ECO:0000259" key="3">
    <source>
        <dbReference type="Pfam" id="PF13087"/>
    </source>
</evidence>
<feature type="compositionally biased region" description="Basic and acidic residues" evidence="1">
    <location>
        <begin position="151"/>
        <end position="165"/>
    </location>
</feature>